<dbReference type="PANTHER" id="PTHR38479">
    <property type="entry name" value="LMO0824 PROTEIN"/>
    <property type="match status" value="1"/>
</dbReference>
<name>A0ABT9RCD1_9ACTN</name>
<feature type="region of interest" description="Disordered" evidence="1">
    <location>
        <begin position="265"/>
        <end position="297"/>
    </location>
</feature>
<organism evidence="2 3">
    <name type="scientific">Streptosporangium brasiliense</name>
    <dbReference type="NCBI Taxonomy" id="47480"/>
    <lineage>
        <taxon>Bacteria</taxon>
        <taxon>Bacillati</taxon>
        <taxon>Actinomycetota</taxon>
        <taxon>Actinomycetes</taxon>
        <taxon>Streptosporangiales</taxon>
        <taxon>Streptosporangiaceae</taxon>
        <taxon>Streptosporangium</taxon>
    </lineage>
</organism>
<dbReference type="PANTHER" id="PTHR38479:SF2">
    <property type="entry name" value="WINGED HELIX DNA-BINDING DOMAIN-CONTAINING PROTEIN"/>
    <property type="match status" value="1"/>
</dbReference>
<keyword evidence="3" id="KW-1185">Reference proteome</keyword>
<gene>
    <name evidence="2" type="ORF">J2S55_006176</name>
</gene>
<comment type="caution">
    <text evidence="2">The sequence shown here is derived from an EMBL/GenBank/DDBJ whole genome shotgun (WGS) entry which is preliminary data.</text>
</comment>
<reference evidence="2 3" key="1">
    <citation type="submission" date="2023-07" db="EMBL/GenBank/DDBJ databases">
        <title>Sequencing the genomes of 1000 actinobacteria strains.</title>
        <authorList>
            <person name="Klenk H.-P."/>
        </authorList>
    </citation>
    <scope>NUCLEOTIDE SEQUENCE [LARGE SCALE GENOMIC DNA]</scope>
    <source>
        <strain evidence="2 3">DSM 44109</strain>
    </source>
</reference>
<evidence type="ECO:0000256" key="1">
    <source>
        <dbReference type="SAM" id="MobiDB-lite"/>
    </source>
</evidence>
<accession>A0ABT9RCD1</accession>
<evidence type="ECO:0000313" key="3">
    <source>
        <dbReference type="Proteomes" id="UP001230426"/>
    </source>
</evidence>
<evidence type="ECO:0008006" key="4">
    <source>
        <dbReference type="Google" id="ProtNLM"/>
    </source>
</evidence>
<dbReference type="EMBL" id="JAUSRB010000002">
    <property type="protein sequence ID" value="MDP9866910.1"/>
    <property type="molecule type" value="Genomic_DNA"/>
</dbReference>
<feature type="compositionally biased region" description="Gly residues" evidence="1">
    <location>
        <begin position="184"/>
        <end position="193"/>
    </location>
</feature>
<evidence type="ECO:0000313" key="2">
    <source>
        <dbReference type="EMBL" id="MDP9866910.1"/>
    </source>
</evidence>
<feature type="compositionally biased region" description="Gly residues" evidence="1">
    <location>
        <begin position="265"/>
        <end position="292"/>
    </location>
</feature>
<feature type="compositionally biased region" description="Low complexity" evidence="1">
    <location>
        <begin position="166"/>
        <end position="183"/>
    </location>
</feature>
<dbReference type="Proteomes" id="UP001230426">
    <property type="component" value="Unassembled WGS sequence"/>
</dbReference>
<dbReference type="Pfam" id="PF06224">
    <property type="entry name" value="AlkZ-like"/>
    <property type="match status" value="1"/>
</dbReference>
<protein>
    <recommendedName>
        <fullName evidence="4">Winged helix DNA-binding domain-containing protein</fullName>
    </recommendedName>
</protein>
<sequence length="405" mass="41513">MDDLRRERLAAQSLYRPGPVSVPELVGRLLAVQAQDVAAAALAFRARSTALTRADVESAHQDRSIVRAWGPRGTLHYVLPEDLGWLTSLSGPALARQAVRRIGQEGVSGSPEALLAAVTRALEGQGPLTKAELGERLASRGVPATGQAIVHLAALAAAHGLAVLGPGRRPDGARGPAAPAPGTGSSGRGGAPGAGKPTYVHAADWLGAPVLSPFDRDRSLAELARRYLRAHAPATPADLAAWSGLPLGDARIGWRLIAGSLEQAPGGGWRLRGSGPGPGPGSEPGSESGPGLGPEPGPAPYAVRLLPAFDEYLLGWHTRSAVLADAHARAVHPGGGVLRSTVLVDGVLRGTWSLTGARLAVCPFETLPAGAGPLLAAEVEDVARFLGRPLALAEPGRDASPHPGR</sequence>
<dbReference type="InterPro" id="IPR009351">
    <property type="entry name" value="AlkZ-like"/>
</dbReference>
<feature type="region of interest" description="Disordered" evidence="1">
    <location>
        <begin position="166"/>
        <end position="195"/>
    </location>
</feature>
<dbReference type="RefSeq" id="WP_306868095.1">
    <property type="nucleotide sequence ID" value="NZ_JAUSRB010000002.1"/>
</dbReference>
<proteinExistence type="predicted"/>